<evidence type="ECO:0000313" key="5">
    <source>
        <dbReference type="EMBL" id="NME69323.1"/>
    </source>
</evidence>
<dbReference type="PROSITE" id="PS00041">
    <property type="entry name" value="HTH_ARAC_FAMILY_1"/>
    <property type="match status" value="1"/>
</dbReference>
<dbReference type="InterPro" id="IPR009057">
    <property type="entry name" value="Homeodomain-like_sf"/>
</dbReference>
<dbReference type="PRINTS" id="PR00032">
    <property type="entry name" value="HTHARAC"/>
</dbReference>
<sequence>MSRYEFDYYLDLWSLAFKSERRGDVIILDKTVGEGEVRGYKCSDTIEIFKFNFILKEPLHIHRDEITIPMEYQPIFFGEPVEDNVVKEVTYENGEAITQDYSFNSNGALCTNTEREISWTYPKGKRLRFVSVRLKKDYFNELVNRSETLQSLFRKDDTFYIFEEFDPQMKLLFHRIYEVKKEDIFEQELTQVFASNLVLHYFENINKRESMIETNKYPFNIEPVMKARQILLNILDRPVNIDFLTRECGLSESRLRFLFKKVFGTTIHQYHQDVRLTRSRDFLHEGKLSMSMIAMELGFSSSSHFSMVFKKKFKVTPKDYKQDRYLWDH</sequence>
<dbReference type="AlphaFoldDB" id="A0A7X9RV82"/>
<dbReference type="InterPro" id="IPR053142">
    <property type="entry name" value="PchR_regulatory_protein"/>
</dbReference>
<dbReference type="SMART" id="SM00342">
    <property type="entry name" value="HTH_ARAC"/>
    <property type="match status" value="1"/>
</dbReference>
<dbReference type="SUPFAM" id="SSF46689">
    <property type="entry name" value="Homeodomain-like"/>
    <property type="match status" value="2"/>
</dbReference>
<name>A0A7X9RV82_9BACT</name>
<dbReference type="EMBL" id="JABANE010000039">
    <property type="protein sequence ID" value="NME69323.1"/>
    <property type="molecule type" value="Genomic_DNA"/>
</dbReference>
<dbReference type="Gene3D" id="1.10.10.60">
    <property type="entry name" value="Homeodomain-like"/>
    <property type="match status" value="1"/>
</dbReference>
<keyword evidence="3" id="KW-0804">Transcription</keyword>
<dbReference type="Pfam" id="PF12833">
    <property type="entry name" value="HTH_18"/>
    <property type="match status" value="1"/>
</dbReference>
<dbReference type="PANTHER" id="PTHR47893">
    <property type="entry name" value="REGULATORY PROTEIN PCHR"/>
    <property type="match status" value="1"/>
</dbReference>
<proteinExistence type="predicted"/>
<comment type="caution">
    <text evidence="5">The sequence shown here is derived from an EMBL/GenBank/DDBJ whole genome shotgun (WGS) entry which is preliminary data.</text>
</comment>
<keyword evidence="6" id="KW-1185">Reference proteome</keyword>
<gene>
    <name evidence="5" type="ORF">HHU12_15210</name>
</gene>
<dbReference type="InterPro" id="IPR018062">
    <property type="entry name" value="HTH_AraC-typ_CS"/>
</dbReference>
<dbReference type="GO" id="GO:0043565">
    <property type="term" value="F:sequence-specific DNA binding"/>
    <property type="evidence" value="ECO:0007669"/>
    <property type="project" value="InterPro"/>
</dbReference>
<dbReference type="PROSITE" id="PS01124">
    <property type="entry name" value="HTH_ARAC_FAMILY_2"/>
    <property type="match status" value="1"/>
</dbReference>
<dbReference type="RefSeq" id="WP_169657601.1">
    <property type="nucleotide sequence ID" value="NZ_JABANE010000039.1"/>
</dbReference>
<feature type="domain" description="HTH araC/xylS-type" evidence="4">
    <location>
        <begin position="225"/>
        <end position="323"/>
    </location>
</feature>
<dbReference type="Proteomes" id="UP000576082">
    <property type="component" value="Unassembled WGS sequence"/>
</dbReference>
<evidence type="ECO:0000256" key="1">
    <source>
        <dbReference type="ARBA" id="ARBA00023015"/>
    </source>
</evidence>
<protein>
    <submittedName>
        <fullName evidence="5">Helix-turn-helix transcriptional regulator</fullName>
    </submittedName>
</protein>
<dbReference type="PANTHER" id="PTHR47893:SF1">
    <property type="entry name" value="REGULATORY PROTEIN PCHR"/>
    <property type="match status" value="1"/>
</dbReference>
<dbReference type="InterPro" id="IPR020449">
    <property type="entry name" value="Tscrpt_reg_AraC-type_HTH"/>
</dbReference>
<reference evidence="5 6" key="1">
    <citation type="submission" date="2020-04" db="EMBL/GenBank/DDBJ databases">
        <title>Flammeovirga sp. SR4, a novel species isolated from seawater.</title>
        <authorList>
            <person name="Wang X."/>
        </authorList>
    </citation>
    <scope>NUCLEOTIDE SEQUENCE [LARGE SCALE GENOMIC DNA]</scope>
    <source>
        <strain evidence="5 6">ATCC 23126</strain>
    </source>
</reference>
<dbReference type="InterPro" id="IPR018060">
    <property type="entry name" value="HTH_AraC"/>
</dbReference>
<evidence type="ECO:0000259" key="4">
    <source>
        <dbReference type="PROSITE" id="PS01124"/>
    </source>
</evidence>
<keyword evidence="1" id="KW-0805">Transcription regulation</keyword>
<keyword evidence="2" id="KW-0238">DNA-binding</keyword>
<organism evidence="5 6">
    <name type="scientific">Flammeovirga aprica JL-4</name>
    <dbReference type="NCBI Taxonomy" id="694437"/>
    <lineage>
        <taxon>Bacteria</taxon>
        <taxon>Pseudomonadati</taxon>
        <taxon>Bacteroidota</taxon>
        <taxon>Cytophagia</taxon>
        <taxon>Cytophagales</taxon>
        <taxon>Flammeovirgaceae</taxon>
        <taxon>Flammeovirga</taxon>
    </lineage>
</organism>
<accession>A0A7X9RV82</accession>
<dbReference type="GO" id="GO:0003700">
    <property type="term" value="F:DNA-binding transcription factor activity"/>
    <property type="evidence" value="ECO:0007669"/>
    <property type="project" value="InterPro"/>
</dbReference>
<evidence type="ECO:0000313" key="6">
    <source>
        <dbReference type="Proteomes" id="UP000576082"/>
    </source>
</evidence>
<evidence type="ECO:0000256" key="2">
    <source>
        <dbReference type="ARBA" id="ARBA00023125"/>
    </source>
</evidence>
<evidence type="ECO:0000256" key="3">
    <source>
        <dbReference type="ARBA" id="ARBA00023163"/>
    </source>
</evidence>